<reference evidence="2" key="1">
    <citation type="submission" date="2020-02" db="EMBL/GenBank/DDBJ databases">
        <authorList>
            <person name="Meier V. D."/>
        </authorList>
    </citation>
    <scope>NUCLEOTIDE SEQUENCE</scope>
    <source>
        <strain evidence="2">AVDCRST_MAG07</strain>
    </source>
</reference>
<proteinExistence type="predicted"/>
<name>A0A6J4M5D4_9ACTN</name>
<protein>
    <submittedName>
        <fullName evidence="2">Uncharacterized protein</fullName>
    </submittedName>
</protein>
<evidence type="ECO:0000256" key="1">
    <source>
        <dbReference type="SAM" id="SignalP"/>
    </source>
</evidence>
<keyword evidence="1" id="KW-0732">Signal</keyword>
<dbReference type="AlphaFoldDB" id="A0A6J4M5D4"/>
<organism evidence="2">
    <name type="scientific">uncultured Frankineae bacterium</name>
    <dbReference type="NCBI Taxonomy" id="437475"/>
    <lineage>
        <taxon>Bacteria</taxon>
        <taxon>Bacillati</taxon>
        <taxon>Actinomycetota</taxon>
        <taxon>Actinomycetes</taxon>
        <taxon>Frankiales</taxon>
        <taxon>environmental samples</taxon>
    </lineage>
</organism>
<accession>A0A6J4M5D4</accession>
<feature type="chain" id="PRO_5027080475" evidence="1">
    <location>
        <begin position="32"/>
        <end position="232"/>
    </location>
</feature>
<sequence>MSRHMRSRTAKVALPALACLTVAAMASTASAARPDGGRNTYSGASAYVSWTELDPKNLLGLPGNTHVGWLDVQDGGAWGGGVYGSIVDFQCEKGQIPDPHGGPGACTFMQERNLQSEDGTLTVSDSTAAFKGTIIVTNGGHGGDGDVLARVPANVTWKSTARLTRFRSTNSYDDRGWGISYRSRMSGLRSDETSTVVGGALGRMGFTDDADDVSGGAFRTFTETSRERTRQR</sequence>
<evidence type="ECO:0000313" key="2">
    <source>
        <dbReference type="EMBL" id="CAA9350255.1"/>
    </source>
</evidence>
<gene>
    <name evidence="2" type="ORF">AVDCRST_MAG07-2955</name>
</gene>
<dbReference type="EMBL" id="CADCUB010000142">
    <property type="protein sequence ID" value="CAA9350255.1"/>
    <property type="molecule type" value="Genomic_DNA"/>
</dbReference>
<feature type="signal peptide" evidence="1">
    <location>
        <begin position="1"/>
        <end position="31"/>
    </location>
</feature>